<dbReference type="Proteomes" id="UP000682403">
    <property type="component" value="Unassembled WGS sequence"/>
</dbReference>
<evidence type="ECO:0000313" key="8">
    <source>
        <dbReference type="Proteomes" id="UP000682403"/>
    </source>
</evidence>
<feature type="transmembrane region" description="Helical" evidence="6">
    <location>
        <begin position="128"/>
        <end position="147"/>
    </location>
</feature>
<dbReference type="InterPro" id="IPR004254">
    <property type="entry name" value="AdipoR/HlyIII-related"/>
</dbReference>
<comment type="similarity">
    <text evidence="2">Belongs to the UPF0073 (Hly-III) family.</text>
</comment>
<feature type="transmembrane region" description="Helical" evidence="6">
    <location>
        <begin position="42"/>
        <end position="62"/>
    </location>
</feature>
<dbReference type="PANTHER" id="PTHR20855">
    <property type="entry name" value="ADIPOR/PROGESTIN RECEPTOR-RELATED"/>
    <property type="match status" value="1"/>
</dbReference>
<feature type="transmembrane region" description="Helical" evidence="6">
    <location>
        <begin position="12"/>
        <end position="36"/>
    </location>
</feature>
<evidence type="ECO:0000256" key="5">
    <source>
        <dbReference type="ARBA" id="ARBA00023136"/>
    </source>
</evidence>
<feature type="transmembrane region" description="Helical" evidence="6">
    <location>
        <begin position="159"/>
        <end position="178"/>
    </location>
</feature>
<evidence type="ECO:0000256" key="2">
    <source>
        <dbReference type="ARBA" id="ARBA00008488"/>
    </source>
</evidence>
<dbReference type="EMBL" id="JAGVRK010000001">
    <property type="protein sequence ID" value="MBS2969313.1"/>
    <property type="molecule type" value="Genomic_DNA"/>
</dbReference>
<evidence type="ECO:0000256" key="4">
    <source>
        <dbReference type="ARBA" id="ARBA00022989"/>
    </source>
</evidence>
<keyword evidence="5 6" id="KW-0472">Membrane</keyword>
<name>A0ABS5LEY3_9BACI</name>
<evidence type="ECO:0000256" key="1">
    <source>
        <dbReference type="ARBA" id="ARBA00004127"/>
    </source>
</evidence>
<accession>A0ABS5LEY3</accession>
<evidence type="ECO:0000256" key="3">
    <source>
        <dbReference type="ARBA" id="ARBA00022692"/>
    </source>
</evidence>
<dbReference type="NCBIfam" id="TIGR01065">
    <property type="entry name" value="hlyIII"/>
    <property type="match status" value="1"/>
</dbReference>
<comment type="subcellular location">
    <subcellularLocation>
        <location evidence="1">Endomembrane system</location>
        <topology evidence="1">Multi-pass membrane protein</topology>
    </subcellularLocation>
</comment>
<dbReference type="InterPro" id="IPR005744">
    <property type="entry name" value="Hy-lIII"/>
</dbReference>
<gene>
    <name evidence="7" type="ORF">J9317_11105</name>
</gene>
<comment type="caution">
    <text evidence="7">The sequence shown here is derived from an EMBL/GenBank/DDBJ whole genome shotgun (WGS) entry which is preliminary data.</text>
</comment>
<protein>
    <submittedName>
        <fullName evidence="7">Hemolysin III family protein</fullName>
    </submittedName>
</protein>
<reference evidence="7 8" key="1">
    <citation type="submission" date="2021-04" db="EMBL/GenBank/DDBJ databases">
        <title>Metabacillus sp. strain KIGAM252 whole genome sequence.</title>
        <authorList>
            <person name="Seo M.-J."/>
            <person name="Cho E.-S."/>
            <person name="Hwang C.Y."/>
            <person name="Yoon D.J."/>
        </authorList>
    </citation>
    <scope>NUCLEOTIDE SEQUENCE [LARGE SCALE GENOMIC DNA]</scope>
    <source>
        <strain evidence="7 8">KIGAM252</strain>
    </source>
</reference>
<dbReference type="PANTHER" id="PTHR20855:SF129">
    <property type="entry name" value="HEMOLYSIN-3 HOMOLOG"/>
    <property type="match status" value="1"/>
</dbReference>
<evidence type="ECO:0000313" key="7">
    <source>
        <dbReference type="EMBL" id="MBS2969313.1"/>
    </source>
</evidence>
<dbReference type="Pfam" id="PF03006">
    <property type="entry name" value="HlyIII"/>
    <property type="match status" value="1"/>
</dbReference>
<organism evidence="7 8">
    <name type="scientific">Metabacillus flavus</name>
    <dbReference type="NCBI Taxonomy" id="2823519"/>
    <lineage>
        <taxon>Bacteria</taxon>
        <taxon>Bacillati</taxon>
        <taxon>Bacillota</taxon>
        <taxon>Bacilli</taxon>
        <taxon>Bacillales</taxon>
        <taxon>Bacillaceae</taxon>
        <taxon>Metabacillus</taxon>
    </lineage>
</organism>
<dbReference type="RefSeq" id="WP_211558591.1">
    <property type="nucleotide sequence ID" value="NZ_JAGVRK010000001.1"/>
</dbReference>
<feature type="transmembrane region" description="Helical" evidence="6">
    <location>
        <begin position="190"/>
        <end position="208"/>
    </location>
</feature>
<keyword evidence="8" id="KW-1185">Reference proteome</keyword>
<evidence type="ECO:0000256" key="6">
    <source>
        <dbReference type="SAM" id="Phobius"/>
    </source>
</evidence>
<proteinExistence type="inferred from homology"/>
<feature type="transmembrane region" description="Helical" evidence="6">
    <location>
        <begin position="74"/>
        <end position="95"/>
    </location>
</feature>
<keyword evidence="4 6" id="KW-1133">Transmembrane helix</keyword>
<keyword evidence="3 6" id="KW-0812">Transmembrane</keyword>
<sequence>MEFTIKEEIANAITHGIGVLLSIPALVYLILFAVWYGDTISVVSFSIFGASMILLYLFSTLLHAIQHKKAKHIFAILDHSAIYILIAGTYTPLLLGPLRGTFGWTLLIIIWSLAVAGVVFKIFFVDRFVVLSTLFYILMGWLVIIAAKPLYEYLSMEGFMLLLIGGILYTVGSIFYVWRKIPYHHAIWHLFVLGGSASMFFCVLFYIVDVPYI</sequence>
<feature type="transmembrane region" description="Helical" evidence="6">
    <location>
        <begin position="101"/>
        <end position="123"/>
    </location>
</feature>